<dbReference type="Pfam" id="PF01740">
    <property type="entry name" value="STAS"/>
    <property type="match status" value="1"/>
</dbReference>
<dbReference type="CDD" id="cd07041">
    <property type="entry name" value="STAS_RsbR_RsbS_like"/>
    <property type="match status" value="1"/>
</dbReference>
<sequence length="339" mass="37797">MDKQAGIDIGGISFNWDLEKGEFLFEQQDAVLFWVSSAMKSFFDTIEEVSGVEASNLVFEATGFRQGIVVGEYFQNMKNVSVTEAVGLITNTYSSAGWGLAKVENLNIEEKTFTAKFKNSWEYKINKAQEKSVGGKYMPAHYAGIFSGLLNENMWYEVVKDQIQGHEFTEVKYFPSTITVNHNIGQLARKTEMDEILHLEAVVEDKVRDLTELVQELSSPIIPVLDGIVVVPLIGKYDEDRSEALLEKTLTNLPSHKAKYVVLDLTGLNENISQHTASFIEKIGSASTLIGVTTILVGISPQLSIIITQSNVQLSNFDCFQTLQHGIHYALAQMGRRII</sequence>
<dbReference type="InterPro" id="IPR051932">
    <property type="entry name" value="Bact_StressResp_Reg"/>
</dbReference>
<protein>
    <submittedName>
        <fullName evidence="3">Anti-anti-sigma regulatory factor (Antagonist of anti-sigma factor)</fullName>
    </submittedName>
</protein>
<keyword evidence="1" id="KW-0597">Phosphoprotein</keyword>
<evidence type="ECO:0000313" key="3">
    <source>
        <dbReference type="EMBL" id="SFQ56609.1"/>
    </source>
</evidence>
<dbReference type="EMBL" id="FOXU01000005">
    <property type="protein sequence ID" value="SFQ56609.1"/>
    <property type="molecule type" value="Genomic_DNA"/>
</dbReference>
<dbReference type="SUPFAM" id="SSF52091">
    <property type="entry name" value="SpoIIaa-like"/>
    <property type="match status" value="1"/>
</dbReference>
<name>A0A1I5ZJF4_9BACI</name>
<dbReference type="InterPro" id="IPR002645">
    <property type="entry name" value="STAS_dom"/>
</dbReference>
<organism evidence="3 4">
    <name type="scientific">Psychrobacillus psychrotolerans</name>
    <dbReference type="NCBI Taxonomy" id="126156"/>
    <lineage>
        <taxon>Bacteria</taxon>
        <taxon>Bacillati</taxon>
        <taxon>Bacillota</taxon>
        <taxon>Bacilli</taxon>
        <taxon>Bacillales</taxon>
        <taxon>Bacillaceae</taxon>
        <taxon>Psychrobacillus</taxon>
    </lineage>
</organism>
<accession>A0A1I5ZJF4</accession>
<dbReference type="RefSeq" id="WP_093537450.1">
    <property type="nucleotide sequence ID" value="NZ_FOXU01000005.1"/>
</dbReference>
<dbReference type="PANTHER" id="PTHR33745">
    <property type="entry name" value="RSBT ANTAGONIST PROTEIN RSBS-RELATED"/>
    <property type="match status" value="1"/>
</dbReference>
<dbReference type="STRING" id="126156.SAMN05421670_2745"/>
<evidence type="ECO:0000256" key="1">
    <source>
        <dbReference type="ARBA" id="ARBA00022553"/>
    </source>
</evidence>
<keyword evidence="4" id="KW-1185">Reference proteome</keyword>
<dbReference type="InterPro" id="IPR036513">
    <property type="entry name" value="STAS_dom_sf"/>
</dbReference>
<dbReference type="PROSITE" id="PS50801">
    <property type="entry name" value="STAS"/>
    <property type="match status" value="1"/>
</dbReference>
<reference evidence="4" key="1">
    <citation type="submission" date="2016-10" db="EMBL/GenBank/DDBJ databases">
        <authorList>
            <person name="Varghese N."/>
            <person name="Submissions S."/>
        </authorList>
    </citation>
    <scope>NUCLEOTIDE SEQUENCE [LARGE SCALE GENOMIC DNA]</scope>
    <source>
        <strain evidence="4">DSM 11706</strain>
    </source>
</reference>
<feature type="domain" description="STAS" evidence="2">
    <location>
        <begin position="218"/>
        <end position="330"/>
    </location>
</feature>
<evidence type="ECO:0000313" key="4">
    <source>
        <dbReference type="Proteomes" id="UP000198734"/>
    </source>
</evidence>
<dbReference type="Proteomes" id="UP000198734">
    <property type="component" value="Unassembled WGS sequence"/>
</dbReference>
<dbReference type="PANTHER" id="PTHR33745:SF3">
    <property type="entry name" value="RSBT CO-ANTAGONIST PROTEIN RSBRC"/>
    <property type="match status" value="1"/>
</dbReference>
<dbReference type="Gene3D" id="3.30.750.24">
    <property type="entry name" value="STAS domain"/>
    <property type="match status" value="1"/>
</dbReference>
<gene>
    <name evidence="3" type="ORF">SAMN05421670_2745</name>
</gene>
<dbReference type="OrthoDB" id="2717092at2"/>
<evidence type="ECO:0000259" key="2">
    <source>
        <dbReference type="PROSITE" id="PS50801"/>
    </source>
</evidence>
<proteinExistence type="predicted"/>
<dbReference type="AlphaFoldDB" id="A0A1I5ZJF4"/>